<comment type="similarity">
    <text evidence="1">Belongs to the adrenodoxin/putidaredoxin family.</text>
</comment>
<dbReference type="AlphaFoldDB" id="A0A501XIU2"/>
<dbReference type="GO" id="GO:0140647">
    <property type="term" value="P:P450-containing electron transport chain"/>
    <property type="evidence" value="ECO:0007669"/>
    <property type="project" value="InterPro"/>
</dbReference>
<dbReference type="PROSITE" id="PS00814">
    <property type="entry name" value="ADX"/>
    <property type="match status" value="1"/>
</dbReference>
<feature type="domain" description="2Fe-2S ferredoxin-type" evidence="7">
    <location>
        <begin position="2"/>
        <end position="105"/>
    </location>
</feature>
<organism evidence="8 9">
    <name type="scientific">Sandaracinobacter neustonicus</name>
    <dbReference type="NCBI Taxonomy" id="1715348"/>
    <lineage>
        <taxon>Bacteria</taxon>
        <taxon>Pseudomonadati</taxon>
        <taxon>Pseudomonadota</taxon>
        <taxon>Alphaproteobacteria</taxon>
        <taxon>Sphingomonadales</taxon>
        <taxon>Sphingosinicellaceae</taxon>
        <taxon>Sandaracinobacter</taxon>
    </lineage>
</organism>
<evidence type="ECO:0000256" key="3">
    <source>
        <dbReference type="ARBA" id="ARBA00022723"/>
    </source>
</evidence>
<dbReference type="InterPro" id="IPR012675">
    <property type="entry name" value="Beta-grasp_dom_sf"/>
</dbReference>
<proteinExistence type="inferred from homology"/>
<keyword evidence="4" id="KW-0408">Iron</keyword>
<dbReference type="RefSeq" id="WP_140928524.1">
    <property type="nucleotide sequence ID" value="NZ_VFSU01000026.1"/>
</dbReference>
<name>A0A501XIU2_9SPHN</name>
<dbReference type="SUPFAM" id="SSF54292">
    <property type="entry name" value="2Fe-2S ferredoxin-like"/>
    <property type="match status" value="1"/>
</dbReference>
<dbReference type="Pfam" id="PF00111">
    <property type="entry name" value="Fer2"/>
    <property type="match status" value="1"/>
</dbReference>
<dbReference type="GO" id="GO:0009055">
    <property type="term" value="F:electron transfer activity"/>
    <property type="evidence" value="ECO:0007669"/>
    <property type="project" value="TreeGrafter"/>
</dbReference>
<evidence type="ECO:0000256" key="4">
    <source>
        <dbReference type="ARBA" id="ARBA00023004"/>
    </source>
</evidence>
<gene>
    <name evidence="8" type="ORF">FJQ54_11385</name>
</gene>
<dbReference type="PANTHER" id="PTHR23426">
    <property type="entry name" value="FERREDOXIN/ADRENODOXIN"/>
    <property type="match status" value="1"/>
</dbReference>
<evidence type="ECO:0000256" key="2">
    <source>
        <dbReference type="ARBA" id="ARBA00022714"/>
    </source>
</evidence>
<dbReference type="InterPro" id="IPR018298">
    <property type="entry name" value="Adrenodoxin_Fe-S_BS"/>
</dbReference>
<keyword evidence="5" id="KW-0411">Iron-sulfur</keyword>
<dbReference type="PRINTS" id="PR00355">
    <property type="entry name" value="ADRENODOXIN"/>
</dbReference>
<dbReference type="PROSITE" id="PS51085">
    <property type="entry name" value="2FE2S_FER_2"/>
    <property type="match status" value="1"/>
</dbReference>
<evidence type="ECO:0000259" key="7">
    <source>
        <dbReference type="PROSITE" id="PS51085"/>
    </source>
</evidence>
<dbReference type="PANTHER" id="PTHR23426:SF65">
    <property type="entry name" value="FERREDOXIN-2, MITOCHONDRIAL"/>
    <property type="match status" value="1"/>
</dbReference>
<evidence type="ECO:0000256" key="1">
    <source>
        <dbReference type="ARBA" id="ARBA00010914"/>
    </source>
</evidence>
<dbReference type="EMBL" id="VFSU01000026">
    <property type="protein sequence ID" value="TPE60588.1"/>
    <property type="molecule type" value="Genomic_DNA"/>
</dbReference>
<dbReference type="InterPro" id="IPR036010">
    <property type="entry name" value="2Fe-2S_ferredoxin-like_sf"/>
</dbReference>
<keyword evidence="2" id="KW-0001">2Fe-2S</keyword>
<dbReference type="OrthoDB" id="9799640at2"/>
<dbReference type="InterPro" id="IPR001041">
    <property type="entry name" value="2Fe-2S_ferredoxin-type"/>
</dbReference>
<reference evidence="8 9" key="1">
    <citation type="submission" date="2019-06" db="EMBL/GenBank/DDBJ databases">
        <authorList>
            <person name="Lee I."/>
            <person name="Jang G.I."/>
            <person name="Hwang C.Y."/>
        </authorList>
    </citation>
    <scope>NUCLEOTIDE SEQUENCE [LARGE SCALE GENOMIC DNA]</scope>
    <source>
        <strain evidence="8 9">PAMC 28131</strain>
    </source>
</reference>
<evidence type="ECO:0000256" key="6">
    <source>
        <dbReference type="ARBA" id="ARBA00034078"/>
    </source>
</evidence>
<dbReference type="GO" id="GO:0051537">
    <property type="term" value="F:2 iron, 2 sulfur cluster binding"/>
    <property type="evidence" value="ECO:0007669"/>
    <property type="project" value="UniProtKB-KW"/>
</dbReference>
<dbReference type="GO" id="GO:0046872">
    <property type="term" value="F:metal ion binding"/>
    <property type="evidence" value="ECO:0007669"/>
    <property type="project" value="UniProtKB-KW"/>
</dbReference>
<keyword evidence="3" id="KW-0479">Metal-binding</keyword>
<evidence type="ECO:0000256" key="5">
    <source>
        <dbReference type="ARBA" id="ARBA00023014"/>
    </source>
</evidence>
<evidence type="ECO:0000313" key="9">
    <source>
        <dbReference type="Proteomes" id="UP000319897"/>
    </source>
</evidence>
<evidence type="ECO:0000313" key="8">
    <source>
        <dbReference type="EMBL" id="TPE60588.1"/>
    </source>
</evidence>
<dbReference type="Proteomes" id="UP000319897">
    <property type="component" value="Unassembled WGS sequence"/>
</dbReference>
<dbReference type="CDD" id="cd00207">
    <property type="entry name" value="fer2"/>
    <property type="match status" value="1"/>
</dbReference>
<accession>A0A501XIU2</accession>
<comment type="caution">
    <text evidence="8">The sequence shown here is derived from an EMBL/GenBank/DDBJ whole genome shotgun (WGS) entry which is preliminary data.</text>
</comment>
<comment type="cofactor">
    <cofactor evidence="6">
        <name>[2Fe-2S] cluster</name>
        <dbReference type="ChEBI" id="CHEBI:190135"/>
    </cofactor>
</comment>
<keyword evidence="9" id="KW-1185">Reference proteome</keyword>
<dbReference type="Gene3D" id="3.10.20.30">
    <property type="match status" value="1"/>
</dbReference>
<dbReference type="InterPro" id="IPR001055">
    <property type="entry name" value="Adrenodoxin-like"/>
</dbReference>
<protein>
    <submittedName>
        <fullName evidence="8">2Fe-2S iron-sulfur cluster binding domain-containing protein</fullName>
    </submittedName>
</protein>
<sequence length="111" mass="11698">MTHVRFLTANGALAAEADAPPGTGLLALAQSLGLPLEGTCEGAMACSTCHVILPPELFRTLPPPGDHEEDMLDFTAHVTATSRLACQILIPAEPAEINIHLPPGHQDMRGR</sequence>